<dbReference type="EMBL" id="JBEPTF010000001">
    <property type="protein sequence ID" value="MET4682551.1"/>
    <property type="molecule type" value="Genomic_DNA"/>
</dbReference>
<name>A0ABV2R7I9_9CAUL</name>
<evidence type="ECO:0000313" key="4">
    <source>
        <dbReference type="Proteomes" id="UP001549313"/>
    </source>
</evidence>
<accession>A0ABV2R7I9</accession>
<keyword evidence="4" id="KW-1185">Reference proteome</keyword>
<protein>
    <submittedName>
        <fullName evidence="3">Uncharacterized protein</fullName>
    </submittedName>
</protein>
<feature type="chain" id="PRO_5045964517" evidence="2">
    <location>
        <begin position="21"/>
        <end position="125"/>
    </location>
</feature>
<dbReference type="RefSeq" id="WP_354087498.1">
    <property type="nucleotide sequence ID" value="NZ_JBEPTF010000001.1"/>
</dbReference>
<feature type="signal peptide" evidence="2">
    <location>
        <begin position="1"/>
        <end position="20"/>
    </location>
</feature>
<evidence type="ECO:0000256" key="2">
    <source>
        <dbReference type="SAM" id="SignalP"/>
    </source>
</evidence>
<evidence type="ECO:0000313" key="3">
    <source>
        <dbReference type="EMBL" id="MET4682551.1"/>
    </source>
</evidence>
<organism evidence="3 4">
    <name type="scientific">Brevundimonas faecalis</name>
    <dbReference type="NCBI Taxonomy" id="947378"/>
    <lineage>
        <taxon>Bacteria</taxon>
        <taxon>Pseudomonadati</taxon>
        <taxon>Pseudomonadota</taxon>
        <taxon>Alphaproteobacteria</taxon>
        <taxon>Caulobacterales</taxon>
        <taxon>Caulobacteraceae</taxon>
        <taxon>Brevundimonas</taxon>
    </lineage>
</organism>
<keyword evidence="1" id="KW-0472">Membrane</keyword>
<gene>
    <name evidence="3" type="ORF">ABIE19_000460</name>
</gene>
<feature type="transmembrane region" description="Helical" evidence="1">
    <location>
        <begin position="37"/>
        <end position="55"/>
    </location>
</feature>
<keyword evidence="1" id="KW-0812">Transmembrane</keyword>
<evidence type="ECO:0000256" key="1">
    <source>
        <dbReference type="SAM" id="Phobius"/>
    </source>
</evidence>
<keyword evidence="1" id="KW-1133">Transmembrane helix</keyword>
<proteinExistence type="predicted"/>
<sequence>MRLSLLAGAALLLTASPALSAASLAGGTSADIPWLRLIGALALCLGLAAAAVFALRHRQGATGGLPALWKPRARDASPPRLVETGALRLSNNVQLALFTIDGEPWIAATSPQGQVSLVRCGEQAS</sequence>
<comment type="caution">
    <text evidence="3">The sequence shown here is derived from an EMBL/GenBank/DDBJ whole genome shotgun (WGS) entry which is preliminary data.</text>
</comment>
<dbReference type="Proteomes" id="UP001549313">
    <property type="component" value="Unassembled WGS sequence"/>
</dbReference>
<keyword evidence="2" id="KW-0732">Signal</keyword>
<reference evidence="3 4" key="1">
    <citation type="submission" date="2024-06" db="EMBL/GenBank/DDBJ databases">
        <title>Sorghum-associated microbial communities from plants grown in Nebraska, USA.</title>
        <authorList>
            <person name="Schachtman D."/>
        </authorList>
    </citation>
    <scope>NUCLEOTIDE SEQUENCE [LARGE SCALE GENOMIC DNA]</scope>
    <source>
        <strain evidence="3 4">2814</strain>
    </source>
</reference>